<dbReference type="Proteomes" id="UP000224006">
    <property type="component" value="Chromosome III"/>
</dbReference>
<dbReference type="KEGG" id="bbes:BESB_047910"/>
<dbReference type="EMBL" id="NWUJ01000003">
    <property type="protein sequence ID" value="PFH36599.1"/>
    <property type="molecule type" value="Genomic_DNA"/>
</dbReference>
<dbReference type="Pfam" id="PF14733">
    <property type="entry name" value="ACDC"/>
    <property type="match status" value="1"/>
</dbReference>
<proteinExistence type="predicted"/>
<dbReference type="GeneID" id="40309721"/>
<keyword evidence="4" id="KW-1185">Reference proteome</keyword>
<evidence type="ECO:0000259" key="2">
    <source>
        <dbReference type="Pfam" id="PF14733"/>
    </source>
</evidence>
<gene>
    <name evidence="3" type="ORF">BESB_047910</name>
</gene>
<reference evidence="3 4" key="1">
    <citation type="submission" date="2017-09" db="EMBL/GenBank/DDBJ databases">
        <title>Genome sequencing of Besnoitia besnoiti strain Bb-Ger1.</title>
        <authorList>
            <person name="Schares G."/>
            <person name="Venepally P."/>
            <person name="Lorenzi H.A."/>
        </authorList>
    </citation>
    <scope>NUCLEOTIDE SEQUENCE [LARGE SCALE GENOMIC DNA]</scope>
    <source>
        <strain evidence="3 4">Bb-Ger1</strain>
    </source>
</reference>
<evidence type="ECO:0000313" key="4">
    <source>
        <dbReference type="Proteomes" id="UP000224006"/>
    </source>
</evidence>
<dbReference type="AlphaFoldDB" id="A0A2A9MFA6"/>
<name>A0A2A9MFA6_BESBE</name>
<dbReference type="OrthoDB" id="334030at2759"/>
<feature type="domain" description="AP2-coincident C-terminal" evidence="2">
    <location>
        <begin position="62"/>
        <end position="146"/>
    </location>
</feature>
<sequence>MAKDLHPGGGRDTPSSPTPSEEHRENWGSSAAGLRSSPSGEAPLCGAGPCPAGCEAKPGAPLLTLERQAIRFLLLDLKNKCLANLAPLLLPAVVQRHVTHLGNHIRRVEDAVSCEGLESFLLIFADCVKTMSLPSQLSMAEQAHMMGLVASLGEQLDAQGL</sequence>
<dbReference type="VEuPathDB" id="ToxoDB:BESB_047910"/>
<accession>A0A2A9MFA6</accession>
<feature type="region of interest" description="Disordered" evidence="1">
    <location>
        <begin position="1"/>
        <end position="40"/>
    </location>
</feature>
<evidence type="ECO:0000256" key="1">
    <source>
        <dbReference type="SAM" id="MobiDB-lite"/>
    </source>
</evidence>
<comment type="caution">
    <text evidence="3">The sequence shown here is derived from an EMBL/GenBank/DDBJ whole genome shotgun (WGS) entry which is preliminary data.</text>
</comment>
<organism evidence="3 4">
    <name type="scientific">Besnoitia besnoiti</name>
    <name type="common">Apicomplexan protozoan</name>
    <dbReference type="NCBI Taxonomy" id="94643"/>
    <lineage>
        <taxon>Eukaryota</taxon>
        <taxon>Sar</taxon>
        <taxon>Alveolata</taxon>
        <taxon>Apicomplexa</taxon>
        <taxon>Conoidasida</taxon>
        <taxon>Coccidia</taxon>
        <taxon>Eucoccidiorida</taxon>
        <taxon>Eimeriorina</taxon>
        <taxon>Sarcocystidae</taxon>
        <taxon>Besnoitia</taxon>
    </lineage>
</organism>
<protein>
    <submittedName>
        <fullName evidence="3">AP2 domain transcription factor AP2IX-3</fullName>
    </submittedName>
</protein>
<dbReference type="InterPro" id="IPR028078">
    <property type="entry name" value="ACDC"/>
</dbReference>
<dbReference type="RefSeq" id="XP_029220608.1">
    <property type="nucleotide sequence ID" value="XM_029363242.1"/>
</dbReference>
<evidence type="ECO:0000313" key="3">
    <source>
        <dbReference type="EMBL" id="PFH36599.1"/>
    </source>
</evidence>